<comment type="caution">
    <text evidence="5">The sequence shown here is derived from an EMBL/GenBank/DDBJ whole genome shotgun (WGS) entry which is preliminary data.</text>
</comment>
<dbReference type="InterPro" id="IPR023187">
    <property type="entry name" value="Tscrpt_reg_MarR-type_CS"/>
</dbReference>
<dbReference type="SMART" id="SM00347">
    <property type="entry name" value="HTH_MARR"/>
    <property type="match status" value="1"/>
</dbReference>
<keyword evidence="1" id="KW-0805">Transcription regulation</keyword>
<dbReference type="Pfam" id="PF01047">
    <property type="entry name" value="MarR"/>
    <property type="match status" value="1"/>
</dbReference>
<dbReference type="Gene3D" id="1.10.10.10">
    <property type="entry name" value="Winged helix-like DNA-binding domain superfamily/Winged helix DNA-binding domain"/>
    <property type="match status" value="1"/>
</dbReference>
<dbReference type="InterPro" id="IPR036390">
    <property type="entry name" value="WH_DNA-bd_sf"/>
</dbReference>
<evidence type="ECO:0000313" key="6">
    <source>
        <dbReference type="Proteomes" id="UP001469365"/>
    </source>
</evidence>
<dbReference type="PANTHER" id="PTHR33164:SF56">
    <property type="entry name" value="HTH-TYPE TRANSCRIPTIONAL REGULATOR MHQR"/>
    <property type="match status" value="1"/>
</dbReference>
<accession>A0ABU9DKX1</accession>
<sequence>MTIRLDDEHAVSLKTFVVLSKAYRTIMDQAVKDMKQHDLAPPEFMILEVLYTKGKIPLQQIGEKILMTSGSITYNIDKLEKKELLKRVPCEEDRRIIFAEITAAGTELFDRIFPAHAAAIHGLTQGLSQQEKQETIRLLKKLGRGAEEG</sequence>
<dbReference type="InterPro" id="IPR039422">
    <property type="entry name" value="MarR/SlyA-like"/>
</dbReference>
<gene>
    <name evidence="5" type="ORF">WMW72_16550</name>
</gene>
<keyword evidence="2" id="KW-0238">DNA-binding</keyword>
<evidence type="ECO:0000256" key="3">
    <source>
        <dbReference type="ARBA" id="ARBA00023163"/>
    </source>
</evidence>
<dbReference type="Proteomes" id="UP001469365">
    <property type="component" value="Unassembled WGS sequence"/>
</dbReference>
<dbReference type="SUPFAM" id="SSF46785">
    <property type="entry name" value="Winged helix' DNA-binding domain"/>
    <property type="match status" value="1"/>
</dbReference>
<name>A0ABU9DKX1_9BACL</name>
<evidence type="ECO:0000313" key="5">
    <source>
        <dbReference type="EMBL" id="MEK8129517.1"/>
    </source>
</evidence>
<organism evidence="5 6">
    <name type="scientific">Paenibacillus filicis</name>
    <dbReference type="NCBI Taxonomy" id="669464"/>
    <lineage>
        <taxon>Bacteria</taxon>
        <taxon>Bacillati</taxon>
        <taxon>Bacillota</taxon>
        <taxon>Bacilli</taxon>
        <taxon>Bacillales</taxon>
        <taxon>Paenibacillaceae</taxon>
        <taxon>Paenibacillus</taxon>
    </lineage>
</organism>
<dbReference type="PANTHER" id="PTHR33164">
    <property type="entry name" value="TRANSCRIPTIONAL REGULATOR, MARR FAMILY"/>
    <property type="match status" value="1"/>
</dbReference>
<dbReference type="InterPro" id="IPR000835">
    <property type="entry name" value="HTH_MarR-typ"/>
</dbReference>
<feature type="domain" description="HTH marR-type" evidence="4">
    <location>
        <begin position="9"/>
        <end position="144"/>
    </location>
</feature>
<dbReference type="PRINTS" id="PR00598">
    <property type="entry name" value="HTHMARR"/>
</dbReference>
<keyword evidence="3" id="KW-0804">Transcription</keyword>
<keyword evidence="6" id="KW-1185">Reference proteome</keyword>
<reference evidence="5 6" key="1">
    <citation type="submission" date="2024-04" db="EMBL/GenBank/DDBJ databases">
        <title>draft genome sequnece of Paenibacillus filicis.</title>
        <authorList>
            <person name="Kim D.-U."/>
        </authorList>
    </citation>
    <scope>NUCLEOTIDE SEQUENCE [LARGE SCALE GENOMIC DNA]</scope>
    <source>
        <strain evidence="5 6">KACC14197</strain>
    </source>
</reference>
<dbReference type="PROSITE" id="PS01117">
    <property type="entry name" value="HTH_MARR_1"/>
    <property type="match status" value="1"/>
</dbReference>
<dbReference type="InterPro" id="IPR036388">
    <property type="entry name" value="WH-like_DNA-bd_sf"/>
</dbReference>
<dbReference type="RefSeq" id="WP_341416628.1">
    <property type="nucleotide sequence ID" value="NZ_JBBPCC010000010.1"/>
</dbReference>
<dbReference type="PROSITE" id="PS50995">
    <property type="entry name" value="HTH_MARR_2"/>
    <property type="match status" value="1"/>
</dbReference>
<proteinExistence type="predicted"/>
<protein>
    <submittedName>
        <fullName evidence="5">MarR family transcriptional regulator</fullName>
    </submittedName>
</protein>
<dbReference type="EMBL" id="JBBPCC010000010">
    <property type="protein sequence ID" value="MEK8129517.1"/>
    <property type="molecule type" value="Genomic_DNA"/>
</dbReference>
<evidence type="ECO:0000259" key="4">
    <source>
        <dbReference type="PROSITE" id="PS50995"/>
    </source>
</evidence>
<evidence type="ECO:0000256" key="1">
    <source>
        <dbReference type="ARBA" id="ARBA00023015"/>
    </source>
</evidence>
<evidence type="ECO:0000256" key="2">
    <source>
        <dbReference type="ARBA" id="ARBA00023125"/>
    </source>
</evidence>